<dbReference type="InterPro" id="IPR015517">
    <property type="entry name" value="dCMP_deaminase-rel"/>
</dbReference>
<keyword evidence="11" id="KW-1185">Reference proteome</keyword>
<dbReference type="InterPro" id="IPR027417">
    <property type="entry name" value="P-loop_NTPase"/>
</dbReference>
<dbReference type="GO" id="GO:0005737">
    <property type="term" value="C:cytoplasm"/>
    <property type="evidence" value="ECO:0007669"/>
    <property type="project" value="TreeGrafter"/>
</dbReference>
<keyword evidence="3" id="KW-0479">Metal-binding</keyword>
<dbReference type="Gene3D" id="3.40.140.10">
    <property type="entry name" value="Cytidine Deaminase, domain 2"/>
    <property type="match status" value="1"/>
</dbReference>
<dbReference type="PROSITE" id="PS00903">
    <property type="entry name" value="CYT_DCMP_DEAMINASES_1"/>
    <property type="match status" value="1"/>
</dbReference>
<evidence type="ECO:0000256" key="7">
    <source>
        <dbReference type="ARBA" id="ARBA00038938"/>
    </source>
</evidence>
<reference evidence="10" key="1">
    <citation type="submission" date="2019-06" db="EMBL/GenBank/DDBJ databases">
        <authorList>
            <person name="Zheng W."/>
        </authorList>
    </citation>
    <scope>NUCLEOTIDE SEQUENCE</scope>
    <source>
        <strain evidence="10">QDHG01</strain>
    </source>
</reference>
<evidence type="ECO:0000256" key="5">
    <source>
        <dbReference type="ARBA" id="ARBA00022801"/>
    </source>
</evidence>
<dbReference type="EMBL" id="RRYP01011589">
    <property type="protein sequence ID" value="TNV77632.1"/>
    <property type="molecule type" value="Genomic_DNA"/>
</dbReference>
<dbReference type="PROSITE" id="PS51747">
    <property type="entry name" value="CYT_DCMP_DEAMINASES_2"/>
    <property type="match status" value="1"/>
</dbReference>
<comment type="caution">
    <text evidence="10">The sequence shown here is derived from an EMBL/GenBank/DDBJ whole genome shotgun (WGS) entry which is preliminary data.</text>
</comment>
<evidence type="ECO:0000259" key="9">
    <source>
        <dbReference type="PROSITE" id="PS51747"/>
    </source>
</evidence>
<accession>A0A8J8NLD0</accession>
<evidence type="ECO:0000256" key="3">
    <source>
        <dbReference type="ARBA" id="ARBA00022723"/>
    </source>
</evidence>
<dbReference type="InterPro" id="IPR016193">
    <property type="entry name" value="Cytidine_deaminase-like"/>
</dbReference>
<evidence type="ECO:0000256" key="6">
    <source>
        <dbReference type="ARBA" id="ARBA00022833"/>
    </source>
</evidence>
<dbReference type="PANTHER" id="PTHR11086">
    <property type="entry name" value="DEOXYCYTIDYLATE DEAMINASE-RELATED"/>
    <property type="match status" value="1"/>
</dbReference>
<sequence>MILAIQGGPCSGKAVFAHYLSEKFGYKVVNMYHEYARVRQLGEEVNEGVVMKFHLEEDMASLCKIYENKLLDIKSNYTEGYVVYPFPSHMDMQMFISDKHQIVLFQIEAPTSKRFARYKIKYPSSKGARDLESFVEIDDALSFTKTTDRSLRVVKTFVNNEDSIDAFRAQLDKFDFMNKEMVRPKWDTYFLRLAEVVATRSNCMKRAVGAVIVNDFRIVSTGYNGTPFGCANCNEGGCERCNENAASGQKLDECLCIHAEENAVIEAGRAKANGGTIYVTLSPCLTCAKTIVQAGIKRIVFNRKYTMKIAETFLQGLGDKIQVDWIQL</sequence>
<organism evidence="10 11">
    <name type="scientific">Halteria grandinella</name>
    <dbReference type="NCBI Taxonomy" id="5974"/>
    <lineage>
        <taxon>Eukaryota</taxon>
        <taxon>Sar</taxon>
        <taxon>Alveolata</taxon>
        <taxon>Ciliophora</taxon>
        <taxon>Intramacronucleata</taxon>
        <taxon>Spirotrichea</taxon>
        <taxon>Stichotrichia</taxon>
        <taxon>Sporadotrichida</taxon>
        <taxon>Halteriidae</taxon>
        <taxon>Halteria</taxon>
    </lineage>
</organism>
<evidence type="ECO:0000313" key="10">
    <source>
        <dbReference type="EMBL" id="TNV77632.1"/>
    </source>
</evidence>
<dbReference type="SUPFAM" id="SSF52540">
    <property type="entry name" value="P-loop containing nucleoside triphosphate hydrolases"/>
    <property type="match status" value="1"/>
</dbReference>
<evidence type="ECO:0000313" key="11">
    <source>
        <dbReference type="Proteomes" id="UP000785679"/>
    </source>
</evidence>
<dbReference type="InterPro" id="IPR035105">
    <property type="entry name" value="Deoxycytidylate_deaminase_dom"/>
</dbReference>
<keyword evidence="6" id="KW-0862">Zinc</keyword>
<proteinExistence type="inferred from homology"/>
<dbReference type="SUPFAM" id="SSF53927">
    <property type="entry name" value="Cytidine deaminase-like"/>
    <property type="match status" value="1"/>
</dbReference>
<dbReference type="CDD" id="cd01286">
    <property type="entry name" value="deoxycytidylate_deaminase"/>
    <property type="match status" value="1"/>
</dbReference>
<evidence type="ECO:0000256" key="2">
    <source>
        <dbReference type="ARBA" id="ARBA00006576"/>
    </source>
</evidence>
<evidence type="ECO:0000256" key="4">
    <source>
        <dbReference type="ARBA" id="ARBA00022727"/>
    </source>
</evidence>
<dbReference type="GO" id="GO:0008270">
    <property type="term" value="F:zinc ion binding"/>
    <property type="evidence" value="ECO:0007669"/>
    <property type="project" value="InterPro"/>
</dbReference>
<keyword evidence="4" id="KW-0545">Nucleotide biosynthesis</keyword>
<dbReference type="AlphaFoldDB" id="A0A8J8NLD0"/>
<dbReference type="PANTHER" id="PTHR11086:SF18">
    <property type="entry name" value="DEOXYCYTIDYLATE DEAMINASE"/>
    <property type="match status" value="1"/>
</dbReference>
<dbReference type="InterPro" id="IPR002125">
    <property type="entry name" value="CMP_dCMP_dom"/>
</dbReference>
<gene>
    <name evidence="10" type="ORF">FGO68_gene40</name>
</gene>
<comment type="cofactor">
    <cofactor evidence="1">
        <name>Zn(2+)</name>
        <dbReference type="ChEBI" id="CHEBI:29105"/>
    </cofactor>
</comment>
<dbReference type="Gene3D" id="3.40.50.300">
    <property type="entry name" value="P-loop containing nucleotide triphosphate hydrolases"/>
    <property type="match status" value="1"/>
</dbReference>
<name>A0A8J8NLD0_HALGN</name>
<evidence type="ECO:0000256" key="1">
    <source>
        <dbReference type="ARBA" id="ARBA00001947"/>
    </source>
</evidence>
<keyword evidence="5" id="KW-0378">Hydrolase</keyword>
<dbReference type="Pfam" id="PF00383">
    <property type="entry name" value="dCMP_cyt_deam_1"/>
    <property type="match status" value="1"/>
</dbReference>
<feature type="domain" description="CMP/dCMP-type deaminase" evidence="9">
    <location>
        <begin position="185"/>
        <end position="320"/>
    </location>
</feature>
<dbReference type="GO" id="GO:0004132">
    <property type="term" value="F:dCMP deaminase activity"/>
    <property type="evidence" value="ECO:0007669"/>
    <property type="project" value="UniProtKB-EC"/>
</dbReference>
<dbReference type="GO" id="GO:0009165">
    <property type="term" value="P:nucleotide biosynthetic process"/>
    <property type="evidence" value="ECO:0007669"/>
    <property type="project" value="UniProtKB-KW"/>
</dbReference>
<dbReference type="EC" id="3.5.4.12" evidence="7"/>
<protein>
    <recommendedName>
        <fullName evidence="8">dCMP deaminase</fullName>
        <ecNumber evidence="7">3.5.4.12</ecNumber>
    </recommendedName>
    <alternativeName>
        <fullName evidence="8">dCMP deaminase</fullName>
    </alternativeName>
</protein>
<dbReference type="Proteomes" id="UP000785679">
    <property type="component" value="Unassembled WGS sequence"/>
</dbReference>
<dbReference type="OrthoDB" id="6710946at2759"/>
<evidence type="ECO:0000256" key="8">
    <source>
        <dbReference type="ARBA" id="ARBA00041763"/>
    </source>
</evidence>
<dbReference type="InterPro" id="IPR016192">
    <property type="entry name" value="APOBEC/CMP_deaminase_Zn-bd"/>
</dbReference>
<comment type="similarity">
    <text evidence="2">Belongs to the cytidine and deoxycytidylate deaminase family.</text>
</comment>